<feature type="transmembrane region" description="Helical" evidence="1">
    <location>
        <begin position="28"/>
        <end position="51"/>
    </location>
</feature>
<name>A0A8J3XYA8_9ACTN</name>
<comment type="caution">
    <text evidence="2">The sequence shown here is derived from an EMBL/GenBank/DDBJ whole genome shotgun (WGS) entry which is preliminary data.</text>
</comment>
<evidence type="ECO:0000313" key="3">
    <source>
        <dbReference type="Proteomes" id="UP000605992"/>
    </source>
</evidence>
<dbReference type="EMBL" id="BOOR01000045">
    <property type="protein sequence ID" value="GII57110.1"/>
    <property type="molecule type" value="Genomic_DNA"/>
</dbReference>
<proteinExistence type="predicted"/>
<sequence>MARSTVPARPKITVPVLGTLVMPPPDHLVFYAALGVLGVLEIVEWPIVLIVGMGHYLTEHGHSPALRQVGEAAAAA</sequence>
<gene>
    <name evidence="2" type="ORF">Pth03_54990</name>
</gene>
<reference evidence="2" key="1">
    <citation type="submission" date="2021-01" db="EMBL/GenBank/DDBJ databases">
        <title>Whole genome shotgun sequence of Planotetraspora thailandica NBRC 104271.</title>
        <authorList>
            <person name="Komaki H."/>
            <person name="Tamura T."/>
        </authorList>
    </citation>
    <scope>NUCLEOTIDE SEQUENCE</scope>
    <source>
        <strain evidence="2">NBRC 104271</strain>
    </source>
</reference>
<organism evidence="2 3">
    <name type="scientific">Planotetraspora thailandica</name>
    <dbReference type="NCBI Taxonomy" id="487172"/>
    <lineage>
        <taxon>Bacteria</taxon>
        <taxon>Bacillati</taxon>
        <taxon>Actinomycetota</taxon>
        <taxon>Actinomycetes</taxon>
        <taxon>Streptosporangiales</taxon>
        <taxon>Streptosporangiaceae</taxon>
        <taxon>Planotetraspora</taxon>
    </lineage>
</organism>
<evidence type="ECO:0000256" key="1">
    <source>
        <dbReference type="SAM" id="Phobius"/>
    </source>
</evidence>
<protein>
    <submittedName>
        <fullName evidence="2">Uncharacterized protein</fullName>
    </submittedName>
</protein>
<accession>A0A8J3XYA8</accession>
<dbReference type="RefSeq" id="WP_203947241.1">
    <property type="nucleotide sequence ID" value="NZ_BOOR01000045.1"/>
</dbReference>
<keyword evidence="1" id="KW-1133">Transmembrane helix</keyword>
<dbReference type="Proteomes" id="UP000605992">
    <property type="component" value="Unassembled WGS sequence"/>
</dbReference>
<keyword evidence="1" id="KW-0472">Membrane</keyword>
<keyword evidence="3" id="KW-1185">Reference proteome</keyword>
<dbReference type="AlphaFoldDB" id="A0A8J3XYA8"/>
<evidence type="ECO:0000313" key="2">
    <source>
        <dbReference type="EMBL" id="GII57110.1"/>
    </source>
</evidence>
<keyword evidence="1" id="KW-0812">Transmembrane</keyword>